<dbReference type="GO" id="GO:0007606">
    <property type="term" value="P:sensory perception of chemical stimulus"/>
    <property type="evidence" value="ECO:0007669"/>
    <property type="project" value="UniProtKB-UniRule"/>
</dbReference>
<comment type="caution">
    <text evidence="7">The sequence shown here is derived from an EMBL/GenBank/DDBJ whole genome shotgun (WGS) entry which is preliminary data.</text>
</comment>
<feature type="transmembrane region" description="Helical" evidence="6">
    <location>
        <begin position="6"/>
        <end position="28"/>
    </location>
</feature>
<dbReference type="PRINTS" id="PR00698">
    <property type="entry name" value="TMPROTEINSRG"/>
</dbReference>
<evidence type="ECO:0000256" key="4">
    <source>
        <dbReference type="ARBA" id="ARBA00022989"/>
    </source>
</evidence>
<comment type="subcellular location">
    <subcellularLocation>
        <location evidence="1">Membrane</location>
        <topology evidence="1">Multi-pass membrane protein</topology>
    </subcellularLocation>
</comment>
<evidence type="ECO:0000313" key="7">
    <source>
        <dbReference type="EMBL" id="KAK5969602.1"/>
    </source>
</evidence>
<accession>A0AAN8IHJ5</accession>
<evidence type="ECO:0000256" key="2">
    <source>
        <dbReference type="ARBA" id="ARBA00005692"/>
    </source>
</evidence>
<feature type="transmembrane region" description="Helical" evidence="6">
    <location>
        <begin position="40"/>
        <end position="65"/>
    </location>
</feature>
<dbReference type="AlphaFoldDB" id="A0AAN8IHJ5"/>
<sequence>MNEYHIYIRLIYCIPSCILYVFVLIALLKERRGVSGRFYSLLMVQAVLNVLVFINSLYTIQIASITNENSWWAGIFNRSPLRITSILHCFTWHFAFVQNYMSFFVSLYRMTAITFPTLHVRIWKYALPGSVAVTLLTPFLSVYPVLIGLSWFRIDKVTGYFDIITSTNMRGILKDLFIFLTVLLIATSIVNGISAVLLFKRSKRYRDKAERNMTILAFLDFLVQATFYALYAVIYNRADHTGTSDFLVPYASDVVTFSNAYLLVILNKKIRRRILLLVKCREKPPEPVVLVTPFPLAFVDVSAGSMQKLSSTTARN</sequence>
<dbReference type="SUPFAM" id="SSF81321">
    <property type="entry name" value="Family A G protein-coupled receptor-like"/>
    <property type="match status" value="1"/>
</dbReference>
<keyword evidence="8" id="KW-1185">Reference proteome</keyword>
<dbReference type="Gene3D" id="1.20.1070.10">
    <property type="entry name" value="Rhodopsin 7-helix transmembrane proteins"/>
    <property type="match status" value="1"/>
</dbReference>
<keyword evidence="5 6" id="KW-0472">Membrane</keyword>
<evidence type="ECO:0000256" key="6">
    <source>
        <dbReference type="RuleBase" id="RU280813"/>
    </source>
</evidence>
<dbReference type="InterPro" id="IPR000609">
    <property type="entry name" value="7TM_GPCR_serpentine_rcpt_Srg"/>
</dbReference>
<keyword evidence="7" id="KW-0675">Receptor</keyword>
<feature type="transmembrane region" description="Helical" evidence="6">
    <location>
        <begin position="211"/>
        <end position="234"/>
    </location>
</feature>
<dbReference type="GO" id="GO:0004888">
    <property type="term" value="F:transmembrane signaling receptor activity"/>
    <property type="evidence" value="ECO:0007669"/>
    <property type="project" value="InterPro"/>
</dbReference>
<feature type="transmembrane region" description="Helical" evidence="6">
    <location>
        <begin position="85"/>
        <end position="108"/>
    </location>
</feature>
<evidence type="ECO:0000256" key="3">
    <source>
        <dbReference type="ARBA" id="ARBA00022692"/>
    </source>
</evidence>
<dbReference type="PANTHER" id="PTHR31552:SF8">
    <property type="entry name" value="SERPENTINE RECEPTOR CLASS GAMMA"/>
    <property type="match status" value="1"/>
</dbReference>
<dbReference type="Proteomes" id="UP001331761">
    <property type="component" value="Unassembled WGS sequence"/>
</dbReference>
<evidence type="ECO:0000256" key="5">
    <source>
        <dbReference type="ARBA" id="ARBA00023136"/>
    </source>
</evidence>
<evidence type="ECO:0000313" key="8">
    <source>
        <dbReference type="Proteomes" id="UP001331761"/>
    </source>
</evidence>
<evidence type="ECO:0000256" key="1">
    <source>
        <dbReference type="ARBA" id="ARBA00004141"/>
    </source>
</evidence>
<dbReference type="GO" id="GO:0016020">
    <property type="term" value="C:membrane"/>
    <property type="evidence" value="ECO:0007669"/>
    <property type="project" value="UniProtKB-SubCell"/>
</dbReference>
<reference evidence="7 8" key="1">
    <citation type="submission" date="2019-10" db="EMBL/GenBank/DDBJ databases">
        <title>Assembly and Annotation for the nematode Trichostrongylus colubriformis.</title>
        <authorList>
            <person name="Martin J."/>
        </authorList>
    </citation>
    <scope>NUCLEOTIDE SEQUENCE [LARGE SCALE GENOMIC DNA]</scope>
    <source>
        <strain evidence="7">G859</strain>
        <tissue evidence="7">Whole worm</tissue>
    </source>
</reference>
<dbReference type="Pfam" id="PF02118">
    <property type="entry name" value="Srg"/>
    <property type="match status" value="1"/>
</dbReference>
<name>A0AAN8IHJ5_TRICO</name>
<protein>
    <recommendedName>
        <fullName evidence="6">Serpentine receptor class gamma</fullName>
    </recommendedName>
</protein>
<proteinExistence type="inferred from homology"/>
<dbReference type="EMBL" id="WIXE01019970">
    <property type="protein sequence ID" value="KAK5969602.1"/>
    <property type="molecule type" value="Genomic_DNA"/>
</dbReference>
<keyword evidence="4 6" id="KW-1133">Transmembrane helix</keyword>
<feature type="transmembrane region" description="Helical" evidence="6">
    <location>
        <begin position="129"/>
        <end position="152"/>
    </location>
</feature>
<dbReference type="PANTHER" id="PTHR31552">
    <property type="entry name" value="SERPENTINE RECEPTOR CLASS GAMMA"/>
    <property type="match status" value="1"/>
</dbReference>
<keyword evidence="3 6" id="KW-0812">Transmembrane</keyword>
<organism evidence="7 8">
    <name type="scientific">Trichostrongylus colubriformis</name>
    <name type="common">Black scour worm</name>
    <dbReference type="NCBI Taxonomy" id="6319"/>
    <lineage>
        <taxon>Eukaryota</taxon>
        <taxon>Metazoa</taxon>
        <taxon>Ecdysozoa</taxon>
        <taxon>Nematoda</taxon>
        <taxon>Chromadorea</taxon>
        <taxon>Rhabditida</taxon>
        <taxon>Rhabditina</taxon>
        <taxon>Rhabditomorpha</taxon>
        <taxon>Strongyloidea</taxon>
        <taxon>Trichostrongylidae</taxon>
        <taxon>Trichostrongylus</taxon>
    </lineage>
</organism>
<feature type="transmembrane region" description="Helical" evidence="6">
    <location>
        <begin position="176"/>
        <end position="199"/>
    </location>
</feature>
<gene>
    <name evidence="7" type="ORF">GCK32_012781</name>
</gene>
<comment type="similarity">
    <text evidence="2 6">Belongs to the nematode receptor-like protein srg family.</text>
</comment>
<feature type="transmembrane region" description="Helical" evidence="6">
    <location>
        <begin position="246"/>
        <end position="266"/>
    </location>
</feature>